<dbReference type="WBParaSite" id="jg22550">
    <property type="protein sequence ID" value="jg22550"/>
    <property type="gene ID" value="jg22550"/>
</dbReference>
<sequence length="342" mass="38316">MPLGLFSSNSSKDGPKPQPLTSEKEERTSSSKRDKSGSASGLGIDIKDSKGSTFKLGKKSYTVEKKLAEGGFALVYLVCDKHSRNYALKRQLIKDDARQVEACRTESQIVKNLNGHKNIVAYIDHQLTVNKAGVYDYMLLTVYYPTNVLQLMNSRLLSNRCLSCQEILDIFCDRFEGGKCANRPTNSATTKVLSKDTYTQAYMEEEIQRYTTLSYRAPEMIDVFSGVPIDTKSDIWALGILLYKLCYFSLPFGESALAIQNGTFTFPDTPNIPDELKAIINLLLTSSAKHRPNIFQTAYLVFAAANRKCPVYNIEKGPRIELAEAVQILRLRDNGRQLCQTV</sequence>
<accession>A0A915DQF1</accession>
<evidence type="ECO:0000256" key="5">
    <source>
        <dbReference type="ARBA" id="ARBA00022777"/>
    </source>
</evidence>
<keyword evidence="6" id="KW-0067">ATP-binding</keyword>
<keyword evidence="2" id="KW-0723">Serine/threonine-protein kinase</keyword>
<feature type="compositionally biased region" description="Polar residues" evidence="9">
    <location>
        <begin position="1"/>
        <end position="12"/>
    </location>
</feature>
<proteinExistence type="predicted"/>
<dbReference type="Proteomes" id="UP000887574">
    <property type="component" value="Unplaced"/>
</dbReference>
<dbReference type="Gene3D" id="3.30.200.20">
    <property type="entry name" value="Phosphorylase Kinase, domain 1"/>
    <property type="match status" value="1"/>
</dbReference>
<evidence type="ECO:0000256" key="3">
    <source>
        <dbReference type="ARBA" id="ARBA00022679"/>
    </source>
</evidence>
<evidence type="ECO:0000256" key="4">
    <source>
        <dbReference type="ARBA" id="ARBA00022741"/>
    </source>
</evidence>
<feature type="compositionally biased region" description="Basic and acidic residues" evidence="9">
    <location>
        <begin position="22"/>
        <end position="36"/>
    </location>
</feature>
<reference evidence="12" key="1">
    <citation type="submission" date="2022-11" db="UniProtKB">
        <authorList>
            <consortium name="WormBaseParasite"/>
        </authorList>
    </citation>
    <scope>IDENTIFICATION</scope>
</reference>
<evidence type="ECO:0000256" key="1">
    <source>
        <dbReference type="ARBA" id="ARBA00012513"/>
    </source>
</evidence>
<evidence type="ECO:0000256" key="6">
    <source>
        <dbReference type="ARBA" id="ARBA00022840"/>
    </source>
</evidence>
<comment type="catalytic activity">
    <reaction evidence="7">
        <text>L-threonyl-[protein] + ATP = O-phospho-L-threonyl-[protein] + ADP + H(+)</text>
        <dbReference type="Rhea" id="RHEA:46608"/>
        <dbReference type="Rhea" id="RHEA-COMP:11060"/>
        <dbReference type="Rhea" id="RHEA-COMP:11605"/>
        <dbReference type="ChEBI" id="CHEBI:15378"/>
        <dbReference type="ChEBI" id="CHEBI:30013"/>
        <dbReference type="ChEBI" id="CHEBI:30616"/>
        <dbReference type="ChEBI" id="CHEBI:61977"/>
        <dbReference type="ChEBI" id="CHEBI:456216"/>
        <dbReference type="EC" id="2.7.11.1"/>
    </reaction>
</comment>
<dbReference type="PROSITE" id="PS50011">
    <property type="entry name" value="PROTEIN_KINASE_DOM"/>
    <property type="match status" value="1"/>
</dbReference>
<protein>
    <recommendedName>
        <fullName evidence="1">non-specific serine/threonine protein kinase</fullName>
        <ecNumber evidence="1">2.7.11.1</ecNumber>
    </recommendedName>
</protein>
<dbReference type="SUPFAM" id="SSF56112">
    <property type="entry name" value="Protein kinase-like (PK-like)"/>
    <property type="match status" value="1"/>
</dbReference>
<evidence type="ECO:0000256" key="2">
    <source>
        <dbReference type="ARBA" id="ARBA00022527"/>
    </source>
</evidence>
<dbReference type="GO" id="GO:0004674">
    <property type="term" value="F:protein serine/threonine kinase activity"/>
    <property type="evidence" value="ECO:0007669"/>
    <property type="project" value="UniProtKB-KW"/>
</dbReference>
<dbReference type="SMART" id="SM00220">
    <property type="entry name" value="S_TKc"/>
    <property type="match status" value="1"/>
</dbReference>
<evidence type="ECO:0000313" key="12">
    <source>
        <dbReference type="WBParaSite" id="jg22550"/>
    </source>
</evidence>
<keyword evidence="5" id="KW-0418">Kinase</keyword>
<dbReference type="PANTHER" id="PTHR22967">
    <property type="entry name" value="SERINE/THREONINE PROTEIN KINASE"/>
    <property type="match status" value="1"/>
</dbReference>
<dbReference type="EC" id="2.7.11.1" evidence="1"/>
<dbReference type="Gene3D" id="1.10.510.10">
    <property type="entry name" value="Transferase(Phosphotransferase) domain 1"/>
    <property type="match status" value="1"/>
</dbReference>
<dbReference type="Pfam" id="PF00069">
    <property type="entry name" value="Pkinase"/>
    <property type="match status" value="1"/>
</dbReference>
<keyword evidence="11" id="KW-1185">Reference proteome</keyword>
<keyword evidence="4" id="KW-0547">Nucleotide-binding</keyword>
<dbReference type="GO" id="GO:0005737">
    <property type="term" value="C:cytoplasm"/>
    <property type="evidence" value="ECO:0007669"/>
    <property type="project" value="TreeGrafter"/>
</dbReference>
<comment type="catalytic activity">
    <reaction evidence="8">
        <text>L-seryl-[protein] + ATP = O-phospho-L-seryl-[protein] + ADP + H(+)</text>
        <dbReference type="Rhea" id="RHEA:17989"/>
        <dbReference type="Rhea" id="RHEA-COMP:9863"/>
        <dbReference type="Rhea" id="RHEA-COMP:11604"/>
        <dbReference type="ChEBI" id="CHEBI:15378"/>
        <dbReference type="ChEBI" id="CHEBI:29999"/>
        <dbReference type="ChEBI" id="CHEBI:30616"/>
        <dbReference type="ChEBI" id="CHEBI:83421"/>
        <dbReference type="ChEBI" id="CHEBI:456216"/>
        <dbReference type="EC" id="2.7.11.1"/>
    </reaction>
</comment>
<dbReference type="InterPro" id="IPR011009">
    <property type="entry name" value="Kinase-like_dom_sf"/>
</dbReference>
<organism evidence="11 12">
    <name type="scientific">Ditylenchus dipsaci</name>
    <dbReference type="NCBI Taxonomy" id="166011"/>
    <lineage>
        <taxon>Eukaryota</taxon>
        <taxon>Metazoa</taxon>
        <taxon>Ecdysozoa</taxon>
        <taxon>Nematoda</taxon>
        <taxon>Chromadorea</taxon>
        <taxon>Rhabditida</taxon>
        <taxon>Tylenchina</taxon>
        <taxon>Tylenchomorpha</taxon>
        <taxon>Sphaerularioidea</taxon>
        <taxon>Anguinidae</taxon>
        <taxon>Anguininae</taxon>
        <taxon>Ditylenchus</taxon>
    </lineage>
</organism>
<evidence type="ECO:0000256" key="7">
    <source>
        <dbReference type="ARBA" id="ARBA00047899"/>
    </source>
</evidence>
<keyword evidence="3" id="KW-0808">Transferase</keyword>
<dbReference type="PANTHER" id="PTHR22967:SF57">
    <property type="entry name" value="AUXILIN, ISOFORM A-RELATED"/>
    <property type="match status" value="1"/>
</dbReference>
<feature type="region of interest" description="Disordered" evidence="9">
    <location>
        <begin position="1"/>
        <end position="44"/>
    </location>
</feature>
<dbReference type="GO" id="GO:0045747">
    <property type="term" value="P:positive regulation of Notch signaling pathway"/>
    <property type="evidence" value="ECO:0007669"/>
    <property type="project" value="TreeGrafter"/>
</dbReference>
<evidence type="ECO:0000259" key="10">
    <source>
        <dbReference type="PROSITE" id="PS50011"/>
    </source>
</evidence>
<dbReference type="AlphaFoldDB" id="A0A915DQF1"/>
<name>A0A915DQF1_9BILA</name>
<evidence type="ECO:0000313" key="11">
    <source>
        <dbReference type="Proteomes" id="UP000887574"/>
    </source>
</evidence>
<dbReference type="GO" id="GO:2000369">
    <property type="term" value="P:regulation of clathrin-dependent endocytosis"/>
    <property type="evidence" value="ECO:0007669"/>
    <property type="project" value="TreeGrafter"/>
</dbReference>
<dbReference type="InterPro" id="IPR000719">
    <property type="entry name" value="Prot_kinase_dom"/>
</dbReference>
<evidence type="ECO:0000256" key="8">
    <source>
        <dbReference type="ARBA" id="ARBA00048679"/>
    </source>
</evidence>
<dbReference type="GO" id="GO:0005524">
    <property type="term" value="F:ATP binding"/>
    <property type="evidence" value="ECO:0007669"/>
    <property type="project" value="UniProtKB-KW"/>
</dbReference>
<evidence type="ECO:0000256" key="9">
    <source>
        <dbReference type="SAM" id="MobiDB-lite"/>
    </source>
</evidence>
<dbReference type="GO" id="GO:0035612">
    <property type="term" value="F:AP-2 adaptor complex binding"/>
    <property type="evidence" value="ECO:0007669"/>
    <property type="project" value="TreeGrafter"/>
</dbReference>
<feature type="domain" description="Protein kinase" evidence="10">
    <location>
        <begin position="61"/>
        <end position="302"/>
    </location>
</feature>